<dbReference type="InterPro" id="IPR043429">
    <property type="entry name" value="ArtM/GltK/GlnP/TcyL/YhdX-like"/>
</dbReference>
<dbReference type="InterPro" id="IPR010065">
    <property type="entry name" value="AA_ABC_transptr_permease_3TM"/>
</dbReference>
<sequence length="216" mass="24325">MFDFTIIWGHIPELMVGAWRTLWISFVSIIIGFVIGHLLCFGRFSEHRLLKRSITAYVSFFRGTPLLVQLAIIFYFLPLFGIFIPSVAAAIIALSMNTAAFQSEILRGGFQSMPHGQIEAARDLGLTTWQIRLHIQIPQVFRATLPALVNESIDILKNSALISTIAVTDLMRISQTLASTTFRPIEFFLAAGAMYFVMTYSISHLGVVLERRLKRT</sequence>
<feature type="transmembrane region" description="Helical" evidence="9">
    <location>
        <begin position="22"/>
        <end position="45"/>
    </location>
</feature>
<reference evidence="11 12" key="1">
    <citation type="journal article" date="2011" name="J. Bacteriol.">
        <title>Genome sequence of the mercury-methylating strain Desulfovibrio desulfuricans ND132.</title>
        <authorList>
            <person name="Brown S.D."/>
            <person name="Gilmour C.C."/>
            <person name="Kucken A.M."/>
            <person name="Wall J.D."/>
            <person name="Elias D.A."/>
            <person name="Brandt C.C."/>
            <person name="Podar M."/>
            <person name="Chertkov O."/>
            <person name="Held B."/>
            <person name="Bruce D.C."/>
            <person name="Detter J.C."/>
            <person name="Tapia R."/>
            <person name="Han C.S."/>
            <person name="Goodwin L.A."/>
            <person name="Cheng J.F."/>
            <person name="Pitluck S."/>
            <person name="Woyke T."/>
            <person name="Mikhailova N."/>
            <person name="Ivanova N.N."/>
            <person name="Han J."/>
            <person name="Lucas S."/>
            <person name="Lapidus A.L."/>
            <person name="Land M.L."/>
            <person name="Hauser L.J."/>
            <person name="Palumbo A.V."/>
        </authorList>
    </citation>
    <scope>NUCLEOTIDE SEQUENCE [LARGE SCALE GENOMIC DNA]</scope>
    <source>
        <strain evidence="11 12">ND132</strain>
    </source>
</reference>
<evidence type="ECO:0000313" key="12">
    <source>
        <dbReference type="Proteomes" id="UP000007845"/>
    </source>
</evidence>
<evidence type="ECO:0000256" key="4">
    <source>
        <dbReference type="ARBA" id="ARBA00022475"/>
    </source>
</evidence>
<dbReference type="Gene3D" id="1.10.3720.10">
    <property type="entry name" value="MetI-like"/>
    <property type="match status" value="1"/>
</dbReference>
<evidence type="ECO:0000256" key="1">
    <source>
        <dbReference type="ARBA" id="ARBA00004429"/>
    </source>
</evidence>
<evidence type="ECO:0000259" key="10">
    <source>
        <dbReference type="PROSITE" id="PS50928"/>
    </source>
</evidence>
<comment type="subcellular location">
    <subcellularLocation>
        <location evidence="1">Cell inner membrane</location>
        <topology evidence="1">Multi-pass membrane protein</topology>
    </subcellularLocation>
    <subcellularLocation>
        <location evidence="9">Cell membrane</location>
        <topology evidence="9">Multi-pass membrane protein</topology>
    </subcellularLocation>
</comment>
<dbReference type="PANTHER" id="PTHR30614:SF0">
    <property type="entry name" value="L-CYSTINE TRANSPORT SYSTEM PERMEASE PROTEIN TCYL"/>
    <property type="match status" value="1"/>
</dbReference>
<evidence type="ECO:0000256" key="8">
    <source>
        <dbReference type="ARBA" id="ARBA00023136"/>
    </source>
</evidence>
<dbReference type="eggNOG" id="COG0765">
    <property type="taxonomic scope" value="Bacteria"/>
</dbReference>
<name>F0JE26_9BACT</name>
<keyword evidence="8 9" id="KW-0472">Membrane</keyword>
<organism evidence="11 12">
    <name type="scientific">Pseudodesulfovibrio mercurii</name>
    <dbReference type="NCBI Taxonomy" id="641491"/>
    <lineage>
        <taxon>Bacteria</taxon>
        <taxon>Pseudomonadati</taxon>
        <taxon>Thermodesulfobacteriota</taxon>
        <taxon>Desulfovibrionia</taxon>
        <taxon>Desulfovibrionales</taxon>
        <taxon>Desulfovibrionaceae</taxon>
    </lineage>
</organism>
<dbReference type="GO" id="GO:0006865">
    <property type="term" value="P:amino acid transport"/>
    <property type="evidence" value="ECO:0007669"/>
    <property type="project" value="UniProtKB-KW"/>
</dbReference>
<gene>
    <name evidence="11" type="ORF">DND132_1427</name>
</gene>
<dbReference type="AlphaFoldDB" id="F0JE26"/>
<keyword evidence="12" id="KW-1185">Reference proteome</keyword>
<dbReference type="OrthoDB" id="3181282at2"/>
<dbReference type="CDD" id="cd06261">
    <property type="entry name" value="TM_PBP2"/>
    <property type="match status" value="1"/>
</dbReference>
<evidence type="ECO:0000256" key="6">
    <source>
        <dbReference type="ARBA" id="ARBA00022970"/>
    </source>
</evidence>
<dbReference type="NCBIfam" id="TIGR01726">
    <property type="entry name" value="HEQRo_perm_3TM"/>
    <property type="match status" value="1"/>
</dbReference>
<dbReference type="SUPFAM" id="SSF161098">
    <property type="entry name" value="MetI-like"/>
    <property type="match status" value="1"/>
</dbReference>
<evidence type="ECO:0000256" key="2">
    <source>
        <dbReference type="ARBA" id="ARBA00010072"/>
    </source>
</evidence>
<dbReference type="InterPro" id="IPR035906">
    <property type="entry name" value="MetI-like_sf"/>
</dbReference>
<dbReference type="EMBL" id="CP003220">
    <property type="protein sequence ID" value="EGB14635.1"/>
    <property type="molecule type" value="Genomic_DNA"/>
</dbReference>
<feature type="transmembrane region" description="Helical" evidence="9">
    <location>
        <begin position="66"/>
        <end position="94"/>
    </location>
</feature>
<evidence type="ECO:0000256" key="9">
    <source>
        <dbReference type="RuleBase" id="RU363032"/>
    </source>
</evidence>
<evidence type="ECO:0000256" key="3">
    <source>
        <dbReference type="ARBA" id="ARBA00022448"/>
    </source>
</evidence>
<dbReference type="RefSeq" id="WP_014322063.1">
    <property type="nucleotide sequence ID" value="NC_016803.1"/>
</dbReference>
<dbReference type="PROSITE" id="PS50928">
    <property type="entry name" value="ABC_TM1"/>
    <property type="match status" value="1"/>
</dbReference>
<keyword evidence="4" id="KW-1003">Cell membrane</keyword>
<feature type="domain" description="ABC transmembrane type-1" evidence="10">
    <location>
        <begin position="18"/>
        <end position="206"/>
    </location>
</feature>
<dbReference type="STRING" id="641491.DND132_1427"/>
<accession>F0JE26</accession>
<dbReference type="HOGENOM" id="CLU_019602_1_1_7"/>
<keyword evidence="5 9" id="KW-0812">Transmembrane</keyword>
<comment type="similarity">
    <text evidence="2">Belongs to the binding-protein-dependent transport system permease family. HisMQ subfamily.</text>
</comment>
<keyword evidence="6" id="KW-0029">Amino-acid transport</keyword>
<dbReference type="Pfam" id="PF00528">
    <property type="entry name" value="BPD_transp_1"/>
    <property type="match status" value="1"/>
</dbReference>
<dbReference type="InterPro" id="IPR000515">
    <property type="entry name" value="MetI-like"/>
</dbReference>
<dbReference type="PANTHER" id="PTHR30614">
    <property type="entry name" value="MEMBRANE COMPONENT OF AMINO ACID ABC TRANSPORTER"/>
    <property type="match status" value="1"/>
</dbReference>
<proteinExistence type="inferred from homology"/>
<dbReference type="KEGG" id="ddn:DND132_1427"/>
<keyword evidence="3 9" id="KW-0813">Transport</keyword>
<dbReference type="GO" id="GO:0043190">
    <property type="term" value="C:ATP-binding cassette (ABC) transporter complex"/>
    <property type="evidence" value="ECO:0007669"/>
    <property type="project" value="InterPro"/>
</dbReference>
<evidence type="ECO:0000256" key="5">
    <source>
        <dbReference type="ARBA" id="ARBA00022692"/>
    </source>
</evidence>
<feature type="transmembrane region" description="Helical" evidence="9">
    <location>
        <begin position="187"/>
        <end position="209"/>
    </location>
</feature>
<dbReference type="SMR" id="F0JE26"/>
<dbReference type="Proteomes" id="UP000007845">
    <property type="component" value="Chromosome"/>
</dbReference>
<evidence type="ECO:0000256" key="7">
    <source>
        <dbReference type="ARBA" id="ARBA00022989"/>
    </source>
</evidence>
<evidence type="ECO:0000313" key="11">
    <source>
        <dbReference type="EMBL" id="EGB14635.1"/>
    </source>
</evidence>
<dbReference type="GO" id="GO:0022857">
    <property type="term" value="F:transmembrane transporter activity"/>
    <property type="evidence" value="ECO:0007669"/>
    <property type="project" value="InterPro"/>
</dbReference>
<keyword evidence="7 9" id="KW-1133">Transmembrane helix</keyword>
<protein>
    <submittedName>
        <fullName evidence="11">Polar amino acid ABC transporter, inner membrane subunit</fullName>
    </submittedName>
</protein>